<organism evidence="2 3">
    <name type="scientific">Ancylostoma ceylanicum</name>
    <dbReference type="NCBI Taxonomy" id="53326"/>
    <lineage>
        <taxon>Eukaryota</taxon>
        <taxon>Metazoa</taxon>
        <taxon>Ecdysozoa</taxon>
        <taxon>Nematoda</taxon>
        <taxon>Chromadorea</taxon>
        <taxon>Rhabditida</taxon>
        <taxon>Rhabditina</taxon>
        <taxon>Rhabditomorpha</taxon>
        <taxon>Strongyloidea</taxon>
        <taxon>Ancylostomatidae</taxon>
        <taxon>Ancylostomatinae</taxon>
        <taxon>Ancylostoma</taxon>
    </lineage>
</organism>
<feature type="coiled-coil region" evidence="1">
    <location>
        <begin position="74"/>
        <end position="127"/>
    </location>
</feature>
<keyword evidence="1" id="KW-0175">Coiled coil</keyword>
<dbReference type="OrthoDB" id="10475791at2759"/>
<accession>A0A016UP16</accession>
<dbReference type="EMBL" id="JARK01001367">
    <property type="protein sequence ID" value="EYC17134.1"/>
    <property type="molecule type" value="Genomic_DNA"/>
</dbReference>
<evidence type="ECO:0008006" key="4">
    <source>
        <dbReference type="Google" id="ProtNLM"/>
    </source>
</evidence>
<sequence>MGEKLFLHDKASKPRVRIKMIGSEEEGISARMAEWIKQWALNHSTSVEWTRSEKAQRVEVILSHLPKAVQKKYNKMVKEQKKKERDQLASQKIEAEKWNYLHVLARIEAIRSDMHISDSQAERLEEQLVESLTPHQRLYYSEFRSEMEEGESDSTRETSVAVIILSTCVFIFR</sequence>
<dbReference type="Proteomes" id="UP000024635">
    <property type="component" value="Unassembled WGS sequence"/>
</dbReference>
<dbReference type="AlphaFoldDB" id="A0A016UP16"/>
<comment type="caution">
    <text evidence="2">The sequence shown here is derived from an EMBL/GenBank/DDBJ whole genome shotgun (WGS) entry which is preliminary data.</text>
</comment>
<gene>
    <name evidence="2" type="primary">Acey_s0031.g2291</name>
    <name evidence="2" type="ORF">Y032_0031g2291</name>
</gene>
<evidence type="ECO:0000313" key="2">
    <source>
        <dbReference type="EMBL" id="EYC17134.1"/>
    </source>
</evidence>
<name>A0A016UP16_9BILA</name>
<reference evidence="3" key="1">
    <citation type="journal article" date="2015" name="Nat. Genet.">
        <title>The genome and transcriptome of the zoonotic hookworm Ancylostoma ceylanicum identify infection-specific gene families.</title>
        <authorList>
            <person name="Schwarz E.M."/>
            <person name="Hu Y."/>
            <person name="Antoshechkin I."/>
            <person name="Miller M.M."/>
            <person name="Sternberg P.W."/>
            <person name="Aroian R.V."/>
        </authorList>
    </citation>
    <scope>NUCLEOTIDE SEQUENCE</scope>
    <source>
        <strain evidence="3">HY135</strain>
    </source>
</reference>
<evidence type="ECO:0000313" key="3">
    <source>
        <dbReference type="Proteomes" id="UP000024635"/>
    </source>
</evidence>
<evidence type="ECO:0000256" key="1">
    <source>
        <dbReference type="SAM" id="Coils"/>
    </source>
</evidence>
<keyword evidence="3" id="KW-1185">Reference proteome</keyword>
<protein>
    <recommendedName>
        <fullName evidence="4">SXP/RAL-2 family protein Ani s 5-like cation-binding domain-containing protein</fullName>
    </recommendedName>
</protein>
<proteinExistence type="predicted"/>